<organism evidence="3 4">
    <name type="scientific">Gymnopilus junonius</name>
    <name type="common">Spectacular rustgill mushroom</name>
    <name type="synonym">Gymnopilus spectabilis subsp. junonius</name>
    <dbReference type="NCBI Taxonomy" id="109634"/>
    <lineage>
        <taxon>Eukaryota</taxon>
        <taxon>Fungi</taxon>
        <taxon>Dikarya</taxon>
        <taxon>Basidiomycota</taxon>
        <taxon>Agaricomycotina</taxon>
        <taxon>Agaricomycetes</taxon>
        <taxon>Agaricomycetidae</taxon>
        <taxon>Agaricales</taxon>
        <taxon>Agaricineae</taxon>
        <taxon>Hymenogastraceae</taxon>
        <taxon>Gymnopilus</taxon>
    </lineage>
</organism>
<dbReference type="GO" id="GO:0005524">
    <property type="term" value="F:ATP binding"/>
    <property type="evidence" value="ECO:0007669"/>
    <property type="project" value="InterPro"/>
</dbReference>
<comment type="caution">
    <text evidence="3">The sequence shown here is derived from an EMBL/GenBank/DDBJ whole genome shotgun (WGS) entry which is preliminary data.</text>
</comment>
<evidence type="ECO:0000313" key="4">
    <source>
        <dbReference type="Proteomes" id="UP000724874"/>
    </source>
</evidence>
<dbReference type="Proteomes" id="UP000724874">
    <property type="component" value="Unassembled WGS sequence"/>
</dbReference>
<dbReference type="Gene3D" id="3.40.50.300">
    <property type="entry name" value="P-loop containing nucleotide triphosphate hydrolases"/>
    <property type="match status" value="1"/>
</dbReference>
<evidence type="ECO:0000313" key="3">
    <source>
        <dbReference type="EMBL" id="KAF8871015.1"/>
    </source>
</evidence>
<dbReference type="AlphaFoldDB" id="A0A9P5TEQ4"/>
<protein>
    <recommendedName>
        <fullName evidence="2">DEAD/DEAH-box helicase domain-containing protein</fullName>
    </recommendedName>
</protein>
<gene>
    <name evidence="3" type="ORF">CPB84DRAFT_1754198</name>
</gene>
<dbReference type="GO" id="GO:0003676">
    <property type="term" value="F:nucleic acid binding"/>
    <property type="evidence" value="ECO:0007669"/>
    <property type="project" value="InterPro"/>
</dbReference>
<feature type="domain" description="DEAD/DEAH-box helicase" evidence="2">
    <location>
        <begin position="463"/>
        <end position="517"/>
    </location>
</feature>
<dbReference type="InterPro" id="IPR027417">
    <property type="entry name" value="P-loop_NTPase"/>
</dbReference>
<feature type="compositionally biased region" description="Low complexity" evidence="1">
    <location>
        <begin position="191"/>
        <end position="201"/>
    </location>
</feature>
<keyword evidence="4" id="KW-1185">Reference proteome</keyword>
<feature type="region of interest" description="Disordered" evidence="1">
    <location>
        <begin position="157"/>
        <end position="201"/>
    </location>
</feature>
<dbReference type="InterPro" id="IPR011545">
    <property type="entry name" value="DEAD/DEAH_box_helicase_dom"/>
</dbReference>
<accession>A0A9P5TEQ4</accession>
<evidence type="ECO:0000256" key="1">
    <source>
        <dbReference type="SAM" id="MobiDB-lite"/>
    </source>
</evidence>
<feature type="compositionally biased region" description="Acidic residues" evidence="1">
    <location>
        <begin position="176"/>
        <end position="185"/>
    </location>
</feature>
<proteinExistence type="predicted"/>
<feature type="region of interest" description="Disordered" evidence="1">
    <location>
        <begin position="101"/>
        <end position="129"/>
    </location>
</feature>
<dbReference type="OrthoDB" id="10261556at2759"/>
<sequence>MPTITRKAAAAESAGVNAPENEMAMPAKWKATSSSNAKHTAGKGGVFLFHQAFKIRDGLPDLFVNLGDVRLSFNFDQNLRHCTSQAHFKLSIQECNRAMRDKENLSDDDTEDNTPPTKKSRPSHTILSDDKAELSKELGSTMTVPGLPDFTNVTEEDIEDEDEPQGGAQKGKDNTNEEEEVEVEEQGGQGSPSESQASAAGGDLMEVSTPALEKICFGNWKLNSNPEKPNWIWTIIAEMPDALGVSSCPRATEGLKQLLNDNAEKEKVMTYVYVVHSIWSSHLVVSLGHNKVAEYLSLHGSVQDITDKVTWLLQASNFLYRDLNVKERTFNSNQHSIGEYHPGTLSVTQFHESLYGIGARLVSETHPLMVENVNAALPTPSPTPRPPLLEKKNCILHWNGYEVKPQTPSYKPYALNNPGKPHQQAFAVETYESLSPLSSMSAERWNSEARSGGLVKENQVLRDFQVEAANRIIQRGGDLCLVAPTGSGKSLVWALPLLVQKTGISLVIIPYTSLGHQDEAWCAVLIFTADIYVLMS</sequence>
<evidence type="ECO:0000259" key="2">
    <source>
        <dbReference type="Pfam" id="PF00270"/>
    </source>
</evidence>
<name>A0A9P5TEQ4_GYMJU</name>
<dbReference type="Pfam" id="PF00270">
    <property type="entry name" value="DEAD"/>
    <property type="match status" value="1"/>
</dbReference>
<reference evidence="3" key="1">
    <citation type="submission" date="2020-11" db="EMBL/GenBank/DDBJ databases">
        <authorList>
            <consortium name="DOE Joint Genome Institute"/>
            <person name="Ahrendt S."/>
            <person name="Riley R."/>
            <person name="Andreopoulos W."/>
            <person name="LaButti K."/>
            <person name="Pangilinan J."/>
            <person name="Ruiz-duenas F.J."/>
            <person name="Barrasa J.M."/>
            <person name="Sanchez-Garcia M."/>
            <person name="Camarero S."/>
            <person name="Miyauchi S."/>
            <person name="Serrano A."/>
            <person name="Linde D."/>
            <person name="Babiker R."/>
            <person name="Drula E."/>
            <person name="Ayuso-Fernandez I."/>
            <person name="Pacheco R."/>
            <person name="Padilla G."/>
            <person name="Ferreira P."/>
            <person name="Barriuso J."/>
            <person name="Kellner H."/>
            <person name="Castanera R."/>
            <person name="Alfaro M."/>
            <person name="Ramirez L."/>
            <person name="Pisabarro A.G."/>
            <person name="Kuo A."/>
            <person name="Tritt A."/>
            <person name="Lipzen A."/>
            <person name="He G."/>
            <person name="Yan M."/>
            <person name="Ng V."/>
            <person name="Cullen D."/>
            <person name="Martin F."/>
            <person name="Rosso M.-N."/>
            <person name="Henrissat B."/>
            <person name="Hibbett D."/>
            <person name="Martinez A.T."/>
            <person name="Grigoriev I.V."/>
        </authorList>
    </citation>
    <scope>NUCLEOTIDE SEQUENCE</scope>
    <source>
        <strain evidence="3">AH 44721</strain>
    </source>
</reference>
<dbReference type="EMBL" id="JADNYJ010000325">
    <property type="protein sequence ID" value="KAF8871015.1"/>
    <property type="molecule type" value="Genomic_DNA"/>
</dbReference>
<dbReference type="SUPFAM" id="SSF52540">
    <property type="entry name" value="P-loop containing nucleoside triphosphate hydrolases"/>
    <property type="match status" value="1"/>
</dbReference>
<feature type="region of interest" description="Disordered" evidence="1">
    <location>
        <begin position="1"/>
        <end position="22"/>
    </location>
</feature>